<dbReference type="GO" id="GO:0070475">
    <property type="term" value="P:rRNA base methylation"/>
    <property type="evidence" value="ECO:0007669"/>
    <property type="project" value="TreeGrafter"/>
</dbReference>
<reference evidence="8" key="1">
    <citation type="submission" date="2019-04" db="EMBL/GenBank/DDBJ databases">
        <title>Evolution of Biomass-Degrading Anaerobic Consortia Revealed by Metagenomics.</title>
        <authorList>
            <person name="Peng X."/>
        </authorList>
    </citation>
    <scope>NUCLEOTIDE SEQUENCE</scope>
    <source>
        <strain evidence="8">SIG254</strain>
    </source>
</reference>
<protein>
    <submittedName>
        <fullName evidence="8">23S rRNA (Uracil(1939)-C(5))-methyltransferase RlmD</fullName>
        <ecNumber evidence="8">2.1.1.190</ecNumber>
    </submittedName>
</protein>
<dbReference type="SUPFAM" id="SSF50249">
    <property type="entry name" value="Nucleic acid-binding proteins"/>
    <property type="match status" value="1"/>
</dbReference>
<dbReference type="InterPro" id="IPR012340">
    <property type="entry name" value="NA-bd_OB-fold"/>
</dbReference>
<dbReference type="SUPFAM" id="SSF53335">
    <property type="entry name" value="S-adenosyl-L-methionine-dependent methyltransferases"/>
    <property type="match status" value="1"/>
</dbReference>
<keyword evidence="2 4" id="KW-0808">Transferase</keyword>
<gene>
    <name evidence="8" type="primary">rlmD</name>
    <name evidence="8" type="ORF">E7215_09945</name>
</gene>
<dbReference type="InterPro" id="IPR029063">
    <property type="entry name" value="SAM-dependent_MTases_sf"/>
</dbReference>
<feature type="coiled-coil region" evidence="6">
    <location>
        <begin position="11"/>
        <end position="67"/>
    </location>
</feature>
<evidence type="ECO:0000256" key="5">
    <source>
        <dbReference type="PROSITE-ProRule" id="PRU10015"/>
    </source>
</evidence>
<keyword evidence="3 4" id="KW-0949">S-adenosyl-L-methionine</keyword>
<dbReference type="Pfam" id="PF01938">
    <property type="entry name" value="TRAM"/>
    <property type="match status" value="1"/>
</dbReference>
<dbReference type="FunFam" id="2.40.50.1070:FF:000003">
    <property type="entry name" value="23S rRNA (Uracil-5-)-methyltransferase RumA"/>
    <property type="match status" value="1"/>
</dbReference>
<dbReference type="AlphaFoldDB" id="A0A927ZKM7"/>
<dbReference type="Pfam" id="PF05958">
    <property type="entry name" value="tRNA_U5-meth_tr"/>
    <property type="match status" value="1"/>
</dbReference>
<dbReference type="Gene3D" id="3.40.50.150">
    <property type="entry name" value="Vaccinia Virus protein VP39"/>
    <property type="match status" value="1"/>
</dbReference>
<evidence type="ECO:0000313" key="9">
    <source>
        <dbReference type="Proteomes" id="UP000768462"/>
    </source>
</evidence>
<keyword evidence="6" id="KW-0175">Coiled coil</keyword>
<dbReference type="EMBL" id="SVCM01000113">
    <property type="protein sequence ID" value="MBE6060479.1"/>
    <property type="molecule type" value="Genomic_DNA"/>
</dbReference>
<dbReference type="PANTHER" id="PTHR11061">
    <property type="entry name" value="RNA M5U METHYLTRANSFERASE"/>
    <property type="match status" value="1"/>
</dbReference>
<feature type="binding site" evidence="4">
    <location>
        <position position="394"/>
    </location>
    <ligand>
        <name>S-adenosyl-L-methionine</name>
        <dbReference type="ChEBI" id="CHEBI:59789"/>
    </ligand>
</feature>
<evidence type="ECO:0000256" key="3">
    <source>
        <dbReference type="ARBA" id="ARBA00022691"/>
    </source>
</evidence>
<dbReference type="GO" id="GO:0070041">
    <property type="term" value="F:rRNA (uridine-C5-)-methyltransferase activity"/>
    <property type="evidence" value="ECO:0007669"/>
    <property type="project" value="TreeGrafter"/>
</dbReference>
<feature type="binding site" evidence="4">
    <location>
        <position position="442"/>
    </location>
    <ligand>
        <name>S-adenosyl-L-methionine</name>
        <dbReference type="ChEBI" id="CHEBI:59789"/>
    </ligand>
</feature>
<dbReference type="NCBIfam" id="TIGR00479">
    <property type="entry name" value="rumA"/>
    <property type="match status" value="1"/>
</dbReference>
<dbReference type="InterPro" id="IPR010280">
    <property type="entry name" value="U5_MeTrfase_fam"/>
</dbReference>
<dbReference type="PROSITE" id="PS51687">
    <property type="entry name" value="SAM_MT_RNA_M5U"/>
    <property type="match status" value="1"/>
</dbReference>
<dbReference type="Proteomes" id="UP000768462">
    <property type="component" value="Unassembled WGS sequence"/>
</dbReference>
<dbReference type="InterPro" id="IPR030390">
    <property type="entry name" value="MeTrfase_TrmA_AS"/>
</dbReference>
<dbReference type="InterPro" id="IPR002792">
    <property type="entry name" value="TRAM_dom"/>
</dbReference>
<feature type="binding site" evidence="4">
    <location>
        <position position="344"/>
    </location>
    <ligand>
        <name>S-adenosyl-L-methionine</name>
        <dbReference type="ChEBI" id="CHEBI:59789"/>
    </ligand>
</feature>
<dbReference type="PROSITE" id="PS01230">
    <property type="entry name" value="TRMA_1"/>
    <property type="match status" value="1"/>
</dbReference>
<feature type="active site" description="Nucleophile" evidence="4">
    <location>
        <position position="469"/>
    </location>
</feature>
<keyword evidence="1 4" id="KW-0489">Methyltransferase</keyword>
<dbReference type="Gene3D" id="2.40.50.140">
    <property type="entry name" value="Nucleic acid-binding proteins"/>
    <property type="match status" value="1"/>
</dbReference>
<evidence type="ECO:0000256" key="1">
    <source>
        <dbReference type="ARBA" id="ARBA00022603"/>
    </source>
</evidence>
<dbReference type="Gene3D" id="2.40.50.1070">
    <property type="match status" value="1"/>
</dbReference>
<evidence type="ECO:0000313" key="8">
    <source>
        <dbReference type="EMBL" id="MBE6060479.1"/>
    </source>
</evidence>
<dbReference type="PROSITE" id="PS50926">
    <property type="entry name" value="TRAM"/>
    <property type="match status" value="1"/>
</dbReference>
<dbReference type="PANTHER" id="PTHR11061:SF30">
    <property type="entry name" value="TRNA (URACIL(54)-C(5))-METHYLTRANSFERASE"/>
    <property type="match status" value="1"/>
</dbReference>
<sequence>MKIRKEISKVKVIEEAEKEERERVKASLEKERFLKEDRESEEREAEIENLILELNNNHADIEIAKNKDYIIKIEGYGHEGEGVGKINNFTVFVKGAIKGETVKIKLIKVSKTYGIGKLLDVILSSKYRTEPICPIYKRCGGCNLQHISYEEQLNFKTQRVKDVMERVGKIEGLKVHNTMGMDFPYNYRNKVQLPVGNNDGNIVVGFYAPRSHEIINMDHCYIQSKIGDKVVKILKEWMKENKVTPYDEKNHSGVVRHIMIREGFQTKEIMVVIVTNGEKLPNIKPLIKSLREEILNLKSIIQNVNKDKTNVILCNKSITLWGTDTISDYIGEFRFNISPLSFFQVNPVQTEILYKKALEYASLTGNEVVFDAYCGTGTISLFLSKKAKMVYGIEIIPEAIENANENKIINNVKNVEFIVGKSEEEIPKLIEGGIHPDVIMLDPPRKGCEESLLHAIAEVKPKRIVYVSCDPATLARDLKILEELNYKAVELQPVDMFPQGHHVESIILMTYCGSEGKK</sequence>
<evidence type="ECO:0000259" key="7">
    <source>
        <dbReference type="PROSITE" id="PS50926"/>
    </source>
</evidence>
<dbReference type="FunFam" id="2.40.50.140:FF:000097">
    <property type="entry name" value="23S rRNA (uracil(1939)-C(5))-methyltransferase RlmD"/>
    <property type="match status" value="1"/>
</dbReference>
<feature type="binding site" evidence="4">
    <location>
        <position position="373"/>
    </location>
    <ligand>
        <name>S-adenosyl-L-methionine</name>
        <dbReference type="ChEBI" id="CHEBI:59789"/>
    </ligand>
</feature>
<evidence type="ECO:0000256" key="4">
    <source>
        <dbReference type="PROSITE-ProRule" id="PRU01024"/>
    </source>
</evidence>
<name>A0A927ZKM7_9CLOT</name>
<dbReference type="FunFam" id="3.40.50.150:FF:000009">
    <property type="entry name" value="23S rRNA (Uracil(1939)-C(5))-methyltransferase RlmD"/>
    <property type="match status" value="1"/>
</dbReference>
<dbReference type="EC" id="2.1.1.190" evidence="8"/>
<evidence type="ECO:0000256" key="2">
    <source>
        <dbReference type="ARBA" id="ARBA00022679"/>
    </source>
</evidence>
<feature type="domain" description="TRAM" evidence="7">
    <location>
        <begin position="62"/>
        <end position="120"/>
    </location>
</feature>
<dbReference type="CDD" id="cd02440">
    <property type="entry name" value="AdoMet_MTases"/>
    <property type="match status" value="1"/>
</dbReference>
<accession>A0A927ZKM7</accession>
<proteinExistence type="inferred from homology"/>
<comment type="similarity">
    <text evidence="4">Belongs to the class I-like SAM-binding methyltransferase superfamily. RNA M5U methyltransferase family.</text>
</comment>
<comment type="caution">
    <text evidence="8">The sequence shown here is derived from an EMBL/GenBank/DDBJ whole genome shotgun (WGS) entry which is preliminary data.</text>
</comment>
<evidence type="ECO:0000256" key="6">
    <source>
        <dbReference type="SAM" id="Coils"/>
    </source>
</evidence>
<feature type="active site" evidence="5">
    <location>
        <position position="469"/>
    </location>
</feature>
<organism evidence="8 9">
    <name type="scientific">Clostridium sulfidigenes</name>
    <dbReference type="NCBI Taxonomy" id="318464"/>
    <lineage>
        <taxon>Bacteria</taxon>
        <taxon>Bacillati</taxon>
        <taxon>Bacillota</taxon>
        <taxon>Clostridia</taxon>
        <taxon>Eubacteriales</taxon>
        <taxon>Clostridiaceae</taxon>
        <taxon>Clostridium</taxon>
    </lineage>
</organism>